<accession>A0A9E5JNW5</accession>
<dbReference type="SUPFAM" id="SSF53756">
    <property type="entry name" value="UDP-Glycosyltransferase/glycogen phosphorylase"/>
    <property type="match status" value="1"/>
</dbReference>
<dbReference type="Gene3D" id="3.40.50.2000">
    <property type="entry name" value="Glycogen Phosphorylase B"/>
    <property type="match status" value="1"/>
</dbReference>
<dbReference type="OrthoDB" id="9809622at2"/>
<keyword evidence="2" id="KW-1185">Reference proteome</keyword>
<dbReference type="AlphaFoldDB" id="A0A9E5JNW5"/>
<evidence type="ECO:0000313" key="2">
    <source>
        <dbReference type="Proteomes" id="UP000818266"/>
    </source>
</evidence>
<proteinExistence type="predicted"/>
<protein>
    <submittedName>
        <fullName evidence="1">Glycosyltransferase family 4 protein</fullName>
    </submittedName>
</protein>
<dbReference type="Proteomes" id="UP000818266">
    <property type="component" value="Unassembled WGS sequence"/>
</dbReference>
<sequence>MPRPPRSPVERGKDALRSVLRASLVVAPGALVSRMVDPTQRFDPAHPSPAIDLPRDAAVRLLVAPTNSAGQGWAWARAAERLDGVVARTMQIDMNRFAKFPADQSITRGEYRWSRRWQRAQRRAVLDGATHVLLESASPLFGDPHRRDVRGELRQLGRAGIAVALLFHGSDIRSPSRHRARAEWSPFGPGGWDQTAALERVTAENAALVAEVDLPVFVSTPDLLVDLPEARWLPVVVDPQRWATERAPFAGRERPLVVHIPSRTIVKGTDLIDPVLHGLAAEGLIDYRSITGLSNDEMVAAYGEADIVVDQLRLGIYGVAACEAMAAGRVVVSHVDEQVRGVVERECGEALPVVEATATTLESVVRDIVADPARAAERASTGPGFVRAHHDGARSADALRSFLGFV</sequence>
<comment type="caution">
    <text evidence="1">The sequence shown here is derived from an EMBL/GenBank/DDBJ whole genome shotgun (WGS) entry which is preliminary data.</text>
</comment>
<evidence type="ECO:0000313" key="1">
    <source>
        <dbReference type="EMBL" id="NHF62892.1"/>
    </source>
</evidence>
<reference evidence="1 2" key="1">
    <citation type="submission" date="2020-03" db="EMBL/GenBank/DDBJ databases">
        <title>Chryseoglobus sp. isolated from a deep-sea seamount.</title>
        <authorList>
            <person name="Zhang D.-C."/>
        </authorList>
    </citation>
    <scope>NUCLEOTIDE SEQUENCE [LARGE SCALE GENOMIC DNA]</scope>
    <source>
        <strain evidence="1 2">KN1116</strain>
    </source>
</reference>
<dbReference type="EMBL" id="VIKT02000008">
    <property type="protein sequence ID" value="NHF62892.1"/>
    <property type="molecule type" value="Genomic_DNA"/>
</dbReference>
<gene>
    <name evidence="1" type="ORF">FK219_006525</name>
</gene>
<name>A0A9E5JNW5_9MICO</name>
<dbReference type="RefSeq" id="WP_152582452.1">
    <property type="nucleotide sequence ID" value="NZ_VIKT02000008.1"/>
</dbReference>
<organism evidence="1 2">
    <name type="scientific">Microcella pacifica</name>
    <dbReference type="NCBI Taxonomy" id="2591847"/>
    <lineage>
        <taxon>Bacteria</taxon>
        <taxon>Bacillati</taxon>
        <taxon>Actinomycetota</taxon>
        <taxon>Actinomycetes</taxon>
        <taxon>Micrococcales</taxon>
        <taxon>Microbacteriaceae</taxon>
        <taxon>Microcella</taxon>
    </lineage>
</organism>